<reference evidence="3" key="1">
    <citation type="submission" date="2021-06" db="EMBL/GenBank/DDBJ databases">
        <title>Comparative genomics, transcriptomics and evolutionary studies reveal genomic signatures of adaptation to plant cell wall in hemibiotrophic fungi.</title>
        <authorList>
            <consortium name="DOE Joint Genome Institute"/>
            <person name="Baroncelli R."/>
            <person name="Diaz J.F."/>
            <person name="Benocci T."/>
            <person name="Peng M."/>
            <person name="Battaglia E."/>
            <person name="Haridas S."/>
            <person name="Andreopoulos W."/>
            <person name="Labutti K."/>
            <person name="Pangilinan J."/>
            <person name="Floch G.L."/>
            <person name="Makela M.R."/>
            <person name="Henrissat B."/>
            <person name="Grigoriev I.V."/>
            <person name="Crouch J.A."/>
            <person name="De Vries R.P."/>
            <person name="Sukno S.A."/>
            <person name="Thon M.R."/>
        </authorList>
    </citation>
    <scope>NUCLEOTIDE SEQUENCE</scope>
    <source>
        <strain evidence="3">CBS 125086</strain>
    </source>
</reference>
<dbReference type="GeneID" id="85442617"/>
<evidence type="ECO:0000313" key="3">
    <source>
        <dbReference type="EMBL" id="KAK1580609.1"/>
    </source>
</evidence>
<feature type="region of interest" description="Disordered" evidence="1">
    <location>
        <begin position="27"/>
        <end position="52"/>
    </location>
</feature>
<dbReference type="RefSeq" id="XP_060411642.1">
    <property type="nucleotide sequence ID" value="XM_060558377.1"/>
</dbReference>
<sequence>MLNRPSCEVRLYFLFLFPLSSSLAGREIQGKRKMDRRDIHHPSSTDRKPTRDVHYVGCVPHGPVPPSHPSHLTLGECEQVQATWPTLHWAAFLR</sequence>
<organism evidence="3 4">
    <name type="scientific">Colletotrichum navitas</name>
    <dbReference type="NCBI Taxonomy" id="681940"/>
    <lineage>
        <taxon>Eukaryota</taxon>
        <taxon>Fungi</taxon>
        <taxon>Dikarya</taxon>
        <taxon>Ascomycota</taxon>
        <taxon>Pezizomycotina</taxon>
        <taxon>Sordariomycetes</taxon>
        <taxon>Hypocreomycetidae</taxon>
        <taxon>Glomerellales</taxon>
        <taxon>Glomerellaceae</taxon>
        <taxon>Colletotrichum</taxon>
        <taxon>Colletotrichum graminicola species complex</taxon>
    </lineage>
</organism>
<feature type="compositionally biased region" description="Basic and acidic residues" evidence="1">
    <location>
        <begin position="28"/>
        <end position="52"/>
    </location>
</feature>
<evidence type="ECO:0000313" key="4">
    <source>
        <dbReference type="Proteomes" id="UP001230504"/>
    </source>
</evidence>
<evidence type="ECO:0000256" key="2">
    <source>
        <dbReference type="SAM" id="SignalP"/>
    </source>
</evidence>
<dbReference type="Proteomes" id="UP001230504">
    <property type="component" value="Unassembled WGS sequence"/>
</dbReference>
<feature type="signal peptide" evidence="2">
    <location>
        <begin position="1"/>
        <end position="24"/>
    </location>
</feature>
<comment type="caution">
    <text evidence="3">The sequence shown here is derived from an EMBL/GenBank/DDBJ whole genome shotgun (WGS) entry which is preliminary data.</text>
</comment>
<evidence type="ECO:0008006" key="5">
    <source>
        <dbReference type="Google" id="ProtNLM"/>
    </source>
</evidence>
<evidence type="ECO:0000256" key="1">
    <source>
        <dbReference type="SAM" id="MobiDB-lite"/>
    </source>
</evidence>
<proteinExistence type="predicted"/>
<feature type="chain" id="PRO_5042120137" description="Secreted protein" evidence="2">
    <location>
        <begin position="25"/>
        <end position="94"/>
    </location>
</feature>
<gene>
    <name evidence="3" type="ORF">LY79DRAFT_560946</name>
</gene>
<dbReference type="AlphaFoldDB" id="A0AAD8PTU7"/>
<keyword evidence="2" id="KW-0732">Signal</keyword>
<name>A0AAD8PTU7_9PEZI</name>
<dbReference type="EMBL" id="JAHLJV010000053">
    <property type="protein sequence ID" value="KAK1580609.1"/>
    <property type="molecule type" value="Genomic_DNA"/>
</dbReference>
<accession>A0AAD8PTU7</accession>
<protein>
    <recommendedName>
        <fullName evidence="5">Secreted protein</fullName>
    </recommendedName>
</protein>
<keyword evidence="4" id="KW-1185">Reference proteome</keyword>